<name>A0A699ZAL1_HAELA</name>
<dbReference type="EMBL" id="BLLF01000916">
    <property type="protein sequence ID" value="GFH15894.1"/>
    <property type="molecule type" value="Genomic_DNA"/>
</dbReference>
<dbReference type="Proteomes" id="UP000485058">
    <property type="component" value="Unassembled WGS sequence"/>
</dbReference>
<protein>
    <submittedName>
        <fullName evidence="1">Uncharacterized protein</fullName>
    </submittedName>
</protein>
<gene>
    <name evidence="1" type="ORF">HaLaN_12216</name>
</gene>
<reference evidence="1 2" key="1">
    <citation type="submission" date="2020-02" db="EMBL/GenBank/DDBJ databases">
        <title>Draft genome sequence of Haematococcus lacustris strain NIES-144.</title>
        <authorList>
            <person name="Morimoto D."/>
            <person name="Nakagawa S."/>
            <person name="Yoshida T."/>
            <person name="Sawayama S."/>
        </authorList>
    </citation>
    <scope>NUCLEOTIDE SEQUENCE [LARGE SCALE GENOMIC DNA]</scope>
    <source>
        <strain evidence="1 2">NIES-144</strain>
    </source>
</reference>
<sequence length="68" mass="7493">RIGESLQRPIELCQWDDLEALPPIGTAYQQGYKLVNDRLPKAVSLTEHKAVSFDEVPSGLGGKCHRCG</sequence>
<keyword evidence="2" id="KW-1185">Reference proteome</keyword>
<organism evidence="1 2">
    <name type="scientific">Haematococcus lacustris</name>
    <name type="common">Green alga</name>
    <name type="synonym">Haematococcus pluvialis</name>
    <dbReference type="NCBI Taxonomy" id="44745"/>
    <lineage>
        <taxon>Eukaryota</taxon>
        <taxon>Viridiplantae</taxon>
        <taxon>Chlorophyta</taxon>
        <taxon>core chlorophytes</taxon>
        <taxon>Chlorophyceae</taxon>
        <taxon>CS clade</taxon>
        <taxon>Chlamydomonadales</taxon>
        <taxon>Haematococcaceae</taxon>
        <taxon>Haematococcus</taxon>
    </lineage>
</organism>
<proteinExistence type="predicted"/>
<feature type="non-terminal residue" evidence="1">
    <location>
        <position position="1"/>
    </location>
</feature>
<accession>A0A699ZAL1</accession>
<evidence type="ECO:0000313" key="1">
    <source>
        <dbReference type="EMBL" id="GFH15894.1"/>
    </source>
</evidence>
<comment type="caution">
    <text evidence="1">The sequence shown here is derived from an EMBL/GenBank/DDBJ whole genome shotgun (WGS) entry which is preliminary data.</text>
</comment>
<dbReference type="AlphaFoldDB" id="A0A699ZAL1"/>
<feature type="non-terminal residue" evidence="1">
    <location>
        <position position="68"/>
    </location>
</feature>
<evidence type="ECO:0000313" key="2">
    <source>
        <dbReference type="Proteomes" id="UP000485058"/>
    </source>
</evidence>